<keyword evidence="3" id="KW-1185">Reference proteome</keyword>
<dbReference type="RefSeq" id="XP_003169561.1">
    <property type="nucleotide sequence ID" value="XM_003169513.1"/>
</dbReference>
<evidence type="ECO:0000256" key="1">
    <source>
        <dbReference type="SAM" id="MobiDB-lite"/>
    </source>
</evidence>
<dbReference type="InParanoid" id="E4V5S9"/>
<feature type="compositionally biased region" description="Basic and acidic residues" evidence="1">
    <location>
        <begin position="1"/>
        <end position="12"/>
    </location>
</feature>
<organism evidence="3">
    <name type="scientific">Arthroderma gypseum (strain ATCC MYA-4604 / CBS 118893)</name>
    <name type="common">Microsporum gypseum</name>
    <dbReference type="NCBI Taxonomy" id="535722"/>
    <lineage>
        <taxon>Eukaryota</taxon>
        <taxon>Fungi</taxon>
        <taxon>Dikarya</taxon>
        <taxon>Ascomycota</taxon>
        <taxon>Pezizomycotina</taxon>
        <taxon>Eurotiomycetes</taxon>
        <taxon>Eurotiomycetidae</taxon>
        <taxon>Onygenales</taxon>
        <taxon>Arthrodermataceae</taxon>
        <taxon>Nannizzia</taxon>
    </lineage>
</organism>
<name>E4V5S9_ARTGP</name>
<sequence length="212" mass="24140">MERRQEDDRESCQESCGKTGYNIKNGRYLDPSCHHSQQSALVSHLCLAPKWNEAVSQTHLENDDSPKEETYTQPMYLSRFDIHEDSSVHPSSRIPRVKSSSHAARYPTGCSEAQMSKDNETFNSVSCNPSYSQHQYLNQTTGSQQHLLAKSSIPQYPELQTGTGSMVSNVLPYSIQRYLENDSQSHEIDRVLEQVDRYFPPQSAPHNSRRTS</sequence>
<feature type="region of interest" description="Disordered" evidence="1">
    <location>
        <begin position="1"/>
        <end position="22"/>
    </location>
</feature>
<protein>
    <submittedName>
        <fullName evidence="2">Uncharacterized protein</fullName>
    </submittedName>
</protein>
<dbReference type="HOGENOM" id="CLU_1251460_0_0_1"/>
<dbReference type="OMA" id="SIHENSC"/>
<reference evidence="3" key="1">
    <citation type="journal article" date="2012" name="MBio">
        <title>Comparative genome analysis of Trichophyton rubrum and related dermatophytes reveals candidate genes involved in infection.</title>
        <authorList>
            <person name="Martinez D.A."/>
            <person name="Oliver B.G."/>
            <person name="Graeser Y."/>
            <person name="Goldberg J.M."/>
            <person name="Li W."/>
            <person name="Martinez-Rossi N.M."/>
            <person name="Monod M."/>
            <person name="Shelest E."/>
            <person name="Barton R.C."/>
            <person name="Birch E."/>
            <person name="Brakhage A.A."/>
            <person name="Chen Z."/>
            <person name="Gurr S.J."/>
            <person name="Heiman D."/>
            <person name="Heitman J."/>
            <person name="Kosti I."/>
            <person name="Rossi A."/>
            <person name="Saif S."/>
            <person name="Samalova M."/>
            <person name="Saunders C.W."/>
            <person name="Shea T."/>
            <person name="Summerbell R.C."/>
            <person name="Xu J."/>
            <person name="Young S."/>
            <person name="Zeng Q."/>
            <person name="Birren B.W."/>
            <person name="Cuomo C.A."/>
            <person name="White T.C."/>
        </authorList>
    </citation>
    <scope>NUCLEOTIDE SEQUENCE [LARGE SCALE GENOMIC DNA]</scope>
    <source>
        <strain evidence="3">ATCC MYA-4604 / CBS 118893</strain>
    </source>
</reference>
<dbReference type="VEuPathDB" id="FungiDB:MGYG_08467"/>
<gene>
    <name evidence="2" type="ORF">MGYG_08467</name>
</gene>
<evidence type="ECO:0000313" key="3">
    <source>
        <dbReference type="Proteomes" id="UP000002669"/>
    </source>
</evidence>
<dbReference type="Proteomes" id="UP000002669">
    <property type="component" value="Unassembled WGS sequence"/>
</dbReference>
<dbReference type="GeneID" id="10024792"/>
<proteinExistence type="predicted"/>
<evidence type="ECO:0000313" key="2">
    <source>
        <dbReference type="EMBL" id="EFR05454.1"/>
    </source>
</evidence>
<dbReference type="eggNOG" id="ENOG502RQ6Y">
    <property type="taxonomic scope" value="Eukaryota"/>
</dbReference>
<dbReference type="AlphaFoldDB" id="E4V5S9"/>
<dbReference type="EMBL" id="DS989830">
    <property type="protein sequence ID" value="EFR05454.1"/>
    <property type="molecule type" value="Genomic_DNA"/>
</dbReference>
<accession>E4V5S9</accession>
<dbReference type="OrthoDB" id="4172788at2759"/>